<accession>A0ABP9U9I7</accession>
<keyword evidence="2" id="KW-0732">Signal</keyword>
<dbReference type="RefSeq" id="WP_353290013.1">
    <property type="nucleotide sequence ID" value="NZ_BAABQM010000004.1"/>
</dbReference>
<evidence type="ECO:0000256" key="2">
    <source>
        <dbReference type="SAM" id="SignalP"/>
    </source>
</evidence>
<sequence>MKKIKLSKKLKFLIGLTSFAAVAVILPSTLLTSCSSSANPYGPYSVIGSKSDIDSGNAMLYSTKDKSYTLWNGNGKIIPNTFSNGEYKNKWITSKDLLNYYESLAKTATQDFLTPIKDKTTDAKMEQTNSFKTIVSLYAQDPKNVSAQEKEHILNYMKNGWLSAAASPFFYGVKPTAEMKKIVKLYNEMTIKSNIFTLVTQISNELLSYSIASEFSEVYNWLSNGQPKAQDNPLAIPVAPAPSAATPAASGSTSTPSSTPAPASKTSGTASSTGSDGKAPVQPKANMFAMSPELQDQPIASRVDKSQRAKNAQNFANTSVMQLLSQIQNNGVAKEMAIGMGNSLGQGSHSYNLWPSGFSAKIKIVNKDGQTVNLNGDNINDPYSMINDGKAPTQYTVEVSDITVNYQWYRSGKVGGEYVTADKGSADINKYLDDQQKLELSYSGLANEKPGDFNTGYIHNVAYQLPIANLNFNLAPMTEGYSDPIYPLLKDFVYNGIYTIQPSLIYKGGSSVDNKIKVPEQLKSRGTHAGVNWQVINSTASDINSAIPYGSEKDLADGKAKLSIGKSLIEEIRKNPLIKKGDLHLAPYYYSNATGWTANTSENNGENYEAALTLAGNDTAGGKVSNLLTYYQTRYLLGMFQNLYGTPGTMAYNMPVFNNFNSLNRFEFMNMWSLGWMLENAQNSSDYKAKGYTGAKVQTNEIDPAKTMEFKAVQDQLMKMSVSQFAHNKANAAAVATYKKGLEQFYKIVNISKTTTGLTYSYDSQNGKISYHNAAVTVDPNKATDKTNKTAVVNGQDTKKPVTAKDSTQK</sequence>
<feature type="compositionally biased region" description="Low complexity" evidence="1">
    <location>
        <begin position="241"/>
        <end position="275"/>
    </location>
</feature>
<dbReference type="PROSITE" id="PS51257">
    <property type="entry name" value="PROKAR_LIPOPROTEIN"/>
    <property type="match status" value="1"/>
</dbReference>
<comment type="caution">
    <text evidence="3">The sequence shown here is derived from an EMBL/GenBank/DDBJ whole genome shotgun (WGS) entry which is preliminary data.</text>
</comment>
<name>A0ABP9U9I7_9BACT</name>
<dbReference type="EMBL" id="BAABQM010000004">
    <property type="protein sequence ID" value="GAA5414852.1"/>
    <property type="molecule type" value="Genomic_DNA"/>
</dbReference>
<protein>
    <recommendedName>
        <fullName evidence="5">Lipoprotein</fullName>
    </recommendedName>
</protein>
<gene>
    <name evidence="3" type="ORF">UREOM_5630</name>
</gene>
<evidence type="ECO:0000313" key="3">
    <source>
        <dbReference type="EMBL" id="GAA5414852.1"/>
    </source>
</evidence>
<feature type="chain" id="PRO_5045786604" description="Lipoprotein" evidence="2">
    <location>
        <begin position="24"/>
        <end position="810"/>
    </location>
</feature>
<feature type="region of interest" description="Disordered" evidence="1">
    <location>
        <begin position="232"/>
        <end position="283"/>
    </location>
</feature>
<organism evidence="3 4">
    <name type="scientific">Ureaplasma ceti</name>
    <dbReference type="NCBI Taxonomy" id="3119530"/>
    <lineage>
        <taxon>Bacteria</taxon>
        <taxon>Bacillati</taxon>
        <taxon>Mycoplasmatota</taxon>
        <taxon>Mycoplasmoidales</taxon>
        <taxon>Mycoplasmoidaceae</taxon>
        <taxon>Ureaplasma</taxon>
    </lineage>
</organism>
<proteinExistence type="predicted"/>
<reference evidence="3" key="1">
    <citation type="submission" date="2024-02" db="EMBL/GenBank/DDBJ databases">
        <title>Draft genome sequence of new strains in genus Ureaplasma.</title>
        <authorList>
            <person name="Nakajima Y."/>
            <person name="Segawa T."/>
        </authorList>
    </citation>
    <scope>NUCLEOTIDE SEQUENCE [LARGE SCALE GENOMIC DNA]</scope>
    <source>
        <strain evidence="3">OM1</strain>
    </source>
</reference>
<evidence type="ECO:0000313" key="4">
    <source>
        <dbReference type="Proteomes" id="UP001449582"/>
    </source>
</evidence>
<feature type="signal peptide" evidence="2">
    <location>
        <begin position="1"/>
        <end position="23"/>
    </location>
</feature>
<evidence type="ECO:0008006" key="5">
    <source>
        <dbReference type="Google" id="ProtNLM"/>
    </source>
</evidence>
<keyword evidence="4" id="KW-1185">Reference proteome</keyword>
<evidence type="ECO:0000256" key="1">
    <source>
        <dbReference type="SAM" id="MobiDB-lite"/>
    </source>
</evidence>
<dbReference type="Proteomes" id="UP001449582">
    <property type="component" value="Unassembled WGS sequence"/>
</dbReference>